<protein>
    <submittedName>
        <fullName evidence="3">Glutathione S-transferase</fullName>
    </submittedName>
</protein>
<dbReference type="AlphaFoldDB" id="A0A9W6INV3"/>
<dbReference type="SFLD" id="SFLDG01150">
    <property type="entry name" value="Main.1:_Beta-like"/>
    <property type="match status" value="1"/>
</dbReference>
<dbReference type="SFLD" id="SFLDG00358">
    <property type="entry name" value="Main_(cytGST)"/>
    <property type="match status" value="1"/>
</dbReference>
<dbReference type="SUPFAM" id="SSF47616">
    <property type="entry name" value="GST C-terminal domain-like"/>
    <property type="match status" value="1"/>
</dbReference>
<comment type="caution">
    <text evidence="3">The sequence shown here is derived from an EMBL/GenBank/DDBJ whole genome shotgun (WGS) entry which is preliminary data.</text>
</comment>
<dbReference type="Pfam" id="PF00043">
    <property type="entry name" value="GST_C"/>
    <property type="match status" value="1"/>
</dbReference>
<sequence>MKLYFAPGACSLSPHIVLREAGVPVELERVDLAEGRIVSTGEAFRSVNPKGYVPALEVAPGDIVTEGAAIVQHIADSHPEAGLAPAAGTLERARVNEWLTFLSSELHKAFSPLFRPDNSEEVKAAAIERVASRLDHVESVLADGRSYLTGEQFTIADAYLFTLTNWTGPTGVGLGSRSKLIAYMDRVRQRPAVLAALEAEGLLQPAA</sequence>
<evidence type="ECO:0000259" key="2">
    <source>
        <dbReference type="PROSITE" id="PS50405"/>
    </source>
</evidence>
<reference evidence="3" key="1">
    <citation type="journal article" date="2014" name="Int. J. Syst. Evol. Microbiol.">
        <title>Complete genome sequence of Corynebacterium casei LMG S-19264T (=DSM 44701T), isolated from a smear-ripened cheese.</title>
        <authorList>
            <consortium name="US DOE Joint Genome Institute (JGI-PGF)"/>
            <person name="Walter F."/>
            <person name="Albersmeier A."/>
            <person name="Kalinowski J."/>
            <person name="Ruckert C."/>
        </authorList>
    </citation>
    <scope>NUCLEOTIDE SEQUENCE</scope>
    <source>
        <strain evidence="3">VKM B-1513</strain>
    </source>
</reference>
<dbReference type="Proteomes" id="UP001143486">
    <property type="component" value="Unassembled WGS sequence"/>
</dbReference>
<dbReference type="RefSeq" id="WP_271187302.1">
    <property type="nucleotide sequence ID" value="NZ_BSFE01000007.1"/>
</dbReference>
<dbReference type="Gene3D" id="3.40.30.10">
    <property type="entry name" value="Glutaredoxin"/>
    <property type="match status" value="1"/>
</dbReference>
<dbReference type="PROSITE" id="PS50404">
    <property type="entry name" value="GST_NTER"/>
    <property type="match status" value="1"/>
</dbReference>
<reference evidence="3" key="2">
    <citation type="submission" date="2023-01" db="EMBL/GenBank/DDBJ databases">
        <authorList>
            <person name="Sun Q."/>
            <person name="Evtushenko L."/>
        </authorList>
    </citation>
    <scope>NUCLEOTIDE SEQUENCE</scope>
    <source>
        <strain evidence="3">VKM B-1513</strain>
    </source>
</reference>
<dbReference type="InterPro" id="IPR010987">
    <property type="entry name" value="Glutathione-S-Trfase_C-like"/>
</dbReference>
<dbReference type="InterPro" id="IPR036282">
    <property type="entry name" value="Glutathione-S-Trfase_C_sf"/>
</dbReference>
<dbReference type="InterPro" id="IPR036249">
    <property type="entry name" value="Thioredoxin-like_sf"/>
</dbReference>
<organism evidence="3 4">
    <name type="scientific">Maricaulis virginensis</name>
    <dbReference type="NCBI Taxonomy" id="144022"/>
    <lineage>
        <taxon>Bacteria</taxon>
        <taxon>Pseudomonadati</taxon>
        <taxon>Pseudomonadota</taxon>
        <taxon>Alphaproteobacteria</taxon>
        <taxon>Maricaulales</taxon>
        <taxon>Maricaulaceae</taxon>
        <taxon>Maricaulis</taxon>
    </lineage>
</organism>
<gene>
    <name evidence="3" type="ORF">GCM10017621_24500</name>
</gene>
<feature type="domain" description="GST C-terminal" evidence="2">
    <location>
        <begin position="88"/>
        <end position="207"/>
    </location>
</feature>
<keyword evidence="4" id="KW-1185">Reference proteome</keyword>
<accession>A0A9W6INV3</accession>
<evidence type="ECO:0000313" key="3">
    <source>
        <dbReference type="EMBL" id="GLK52942.1"/>
    </source>
</evidence>
<dbReference type="EMBL" id="BSFE01000007">
    <property type="protein sequence ID" value="GLK52942.1"/>
    <property type="molecule type" value="Genomic_DNA"/>
</dbReference>
<dbReference type="InterPro" id="IPR040079">
    <property type="entry name" value="Glutathione_S-Trfase"/>
</dbReference>
<dbReference type="PANTHER" id="PTHR44051">
    <property type="entry name" value="GLUTATHIONE S-TRANSFERASE-RELATED"/>
    <property type="match status" value="1"/>
</dbReference>
<dbReference type="CDD" id="cd03057">
    <property type="entry name" value="GST_N_Beta"/>
    <property type="match status" value="1"/>
</dbReference>
<dbReference type="SUPFAM" id="SSF52833">
    <property type="entry name" value="Thioredoxin-like"/>
    <property type="match status" value="1"/>
</dbReference>
<dbReference type="PROSITE" id="PS50405">
    <property type="entry name" value="GST_CTER"/>
    <property type="match status" value="1"/>
</dbReference>
<dbReference type="Gene3D" id="1.20.1050.10">
    <property type="match status" value="1"/>
</dbReference>
<evidence type="ECO:0000313" key="4">
    <source>
        <dbReference type="Proteomes" id="UP001143486"/>
    </source>
</evidence>
<dbReference type="NCBIfam" id="NF007831">
    <property type="entry name" value="PRK10542.1"/>
    <property type="match status" value="1"/>
</dbReference>
<dbReference type="InterPro" id="IPR004046">
    <property type="entry name" value="GST_C"/>
</dbReference>
<feature type="domain" description="GST N-terminal" evidence="1">
    <location>
        <begin position="1"/>
        <end position="82"/>
    </location>
</feature>
<dbReference type="Pfam" id="PF13409">
    <property type="entry name" value="GST_N_2"/>
    <property type="match status" value="1"/>
</dbReference>
<dbReference type="SFLD" id="SFLDS00019">
    <property type="entry name" value="Glutathione_Transferase_(cytos"/>
    <property type="match status" value="1"/>
</dbReference>
<proteinExistence type="predicted"/>
<dbReference type="CDD" id="cd03188">
    <property type="entry name" value="GST_C_Beta"/>
    <property type="match status" value="1"/>
</dbReference>
<dbReference type="InterPro" id="IPR004045">
    <property type="entry name" value="Glutathione_S-Trfase_N"/>
</dbReference>
<name>A0A9W6INV3_9PROT</name>
<evidence type="ECO:0000259" key="1">
    <source>
        <dbReference type="PROSITE" id="PS50404"/>
    </source>
</evidence>
<dbReference type="PANTHER" id="PTHR44051:SF8">
    <property type="entry name" value="GLUTATHIONE S-TRANSFERASE GSTA"/>
    <property type="match status" value="1"/>
</dbReference>